<feature type="compositionally biased region" description="Low complexity" evidence="1">
    <location>
        <begin position="117"/>
        <end position="142"/>
    </location>
</feature>
<evidence type="ECO:0000256" key="1">
    <source>
        <dbReference type="SAM" id="MobiDB-lite"/>
    </source>
</evidence>
<dbReference type="AlphaFoldDB" id="A0A286UEG2"/>
<dbReference type="Pfam" id="PF24968">
    <property type="entry name" value="DUF7770"/>
    <property type="match status" value="1"/>
</dbReference>
<sequence length="278" mass="30763">MKVNTTTLEANKVEFQKGYKADKFVIKRAYITGIPQHDLAVERNGVKRYPMHWTITFECKKKRPALPPALPNEPAQTISASSRGQNLSEKELKSATNGHNSVTKAVKAAVAASKTHAAANTNSNATNTASISSSANAKSSATPRPPRTYFFRFDQAPPKKNLEAYSAKKDSVPVLLFFLNKEYAHSEKAPEWAQFSITVRKDITLGEYIKFVESKGRHRFLRTSTGSGCLHHVKTLLTDMADVKIIDKRSQGYKSVMGLTRGDVGDEYFIPGGEGTYF</sequence>
<dbReference type="InParanoid" id="A0A286UEG2"/>
<accession>A0A286UEG2</accession>
<reference evidence="3 4" key="1">
    <citation type="journal article" date="2017" name="Mol. Ecol.">
        <title>Comparative and population genomic landscape of Phellinus noxius: A hypervariable fungus causing root rot in trees.</title>
        <authorList>
            <person name="Chung C.L."/>
            <person name="Lee T.J."/>
            <person name="Akiba M."/>
            <person name="Lee H.H."/>
            <person name="Kuo T.H."/>
            <person name="Liu D."/>
            <person name="Ke H.M."/>
            <person name="Yokoi T."/>
            <person name="Roa M.B."/>
            <person name="Lu M.J."/>
            <person name="Chang Y.Y."/>
            <person name="Ann P.J."/>
            <person name="Tsai J.N."/>
            <person name="Chen C.Y."/>
            <person name="Tzean S.S."/>
            <person name="Ota Y."/>
            <person name="Hattori T."/>
            <person name="Sahashi N."/>
            <person name="Liou R.F."/>
            <person name="Kikuchi T."/>
            <person name="Tsai I.J."/>
        </authorList>
    </citation>
    <scope>NUCLEOTIDE SEQUENCE [LARGE SCALE GENOMIC DNA]</scope>
    <source>
        <strain evidence="3 4">FFPRI411160</strain>
    </source>
</reference>
<feature type="region of interest" description="Disordered" evidence="1">
    <location>
        <begin position="117"/>
        <end position="148"/>
    </location>
</feature>
<dbReference type="EMBL" id="NBII01000006">
    <property type="protein sequence ID" value="PAV18012.1"/>
    <property type="molecule type" value="Genomic_DNA"/>
</dbReference>
<feature type="compositionally biased region" description="Polar residues" evidence="1">
    <location>
        <begin position="74"/>
        <end position="87"/>
    </location>
</feature>
<evidence type="ECO:0000259" key="2">
    <source>
        <dbReference type="Pfam" id="PF24968"/>
    </source>
</evidence>
<name>A0A286UEG2_9AGAM</name>
<feature type="domain" description="DUF7770" evidence="2">
    <location>
        <begin position="166"/>
        <end position="250"/>
    </location>
</feature>
<protein>
    <recommendedName>
        <fullName evidence="2">DUF7770 domain-containing protein</fullName>
    </recommendedName>
</protein>
<evidence type="ECO:0000313" key="3">
    <source>
        <dbReference type="EMBL" id="PAV18012.1"/>
    </source>
</evidence>
<evidence type="ECO:0000313" key="4">
    <source>
        <dbReference type="Proteomes" id="UP000217199"/>
    </source>
</evidence>
<gene>
    <name evidence="3" type="ORF">PNOK_0649800</name>
</gene>
<proteinExistence type="predicted"/>
<keyword evidence="4" id="KW-1185">Reference proteome</keyword>
<dbReference type="InterPro" id="IPR056672">
    <property type="entry name" value="DUF7770"/>
</dbReference>
<dbReference type="Proteomes" id="UP000217199">
    <property type="component" value="Unassembled WGS sequence"/>
</dbReference>
<organism evidence="3 4">
    <name type="scientific">Pyrrhoderma noxium</name>
    <dbReference type="NCBI Taxonomy" id="2282107"/>
    <lineage>
        <taxon>Eukaryota</taxon>
        <taxon>Fungi</taxon>
        <taxon>Dikarya</taxon>
        <taxon>Basidiomycota</taxon>
        <taxon>Agaricomycotina</taxon>
        <taxon>Agaricomycetes</taxon>
        <taxon>Hymenochaetales</taxon>
        <taxon>Hymenochaetaceae</taxon>
        <taxon>Pyrrhoderma</taxon>
    </lineage>
</organism>
<feature type="region of interest" description="Disordered" evidence="1">
    <location>
        <begin position="64"/>
        <end position="100"/>
    </location>
</feature>
<comment type="caution">
    <text evidence="3">The sequence shown here is derived from an EMBL/GenBank/DDBJ whole genome shotgun (WGS) entry which is preliminary data.</text>
</comment>